<evidence type="ECO:0000313" key="2">
    <source>
        <dbReference type="Proteomes" id="UP000057609"/>
    </source>
</evidence>
<keyword evidence="2" id="KW-1185">Reference proteome</keyword>
<accession>A0A0B5BE18</accession>
<evidence type="ECO:0000313" key="1">
    <source>
        <dbReference type="EMBL" id="AJE04963.1"/>
    </source>
</evidence>
<dbReference type="KEGG" id="gpi:GPICK_15765"/>
<dbReference type="AlphaFoldDB" id="A0A0B5BE18"/>
<dbReference type="Proteomes" id="UP000057609">
    <property type="component" value="Chromosome"/>
</dbReference>
<sequence length="199" mass="21863">MPRDDAMLPREIACQQILLEDSSVFSIQWTTLPGRLAAGVTPAWLLERYLAYIRGFTCTLIRPRRTGERVEFCLAGTARSLISFTAPRGSREASQESLSLGICGGILVQSGQRRRGELAFTVAADEESVRLTLCLSGYCPLILGSATPSPLRKTLYRVTQATLHKVVTIRFLAHIHRELAGRGGAVKVVPARVREGEEI</sequence>
<dbReference type="OrthoDB" id="5396878at2"/>
<dbReference type="STRING" id="345632.GPICK_15765"/>
<name>A0A0B5BE18_9BACT</name>
<dbReference type="HOGENOM" id="CLU_1376433_0_0_7"/>
<protein>
    <recommendedName>
        <fullName evidence="3">DUF1990 domain-containing protein</fullName>
    </recommendedName>
</protein>
<dbReference type="EMBL" id="CP009788">
    <property type="protein sequence ID" value="AJE04963.1"/>
    <property type="molecule type" value="Genomic_DNA"/>
</dbReference>
<gene>
    <name evidence="1" type="ORF">GPICK_15765</name>
</gene>
<organism evidence="1 2">
    <name type="scientific">Geobacter pickeringii</name>
    <dbReference type="NCBI Taxonomy" id="345632"/>
    <lineage>
        <taxon>Bacteria</taxon>
        <taxon>Pseudomonadati</taxon>
        <taxon>Thermodesulfobacteriota</taxon>
        <taxon>Desulfuromonadia</taxon>
        <taxon>Geobacterales</taxon>
        <taxon>Geobacteraceae</taxon>
        <taxon>Geobacter</taxon>
    </lineage>
</organism>
<proteinExistence type="predicted"/>
<evidence type="ECO:0008006" key="3">
    <source>
        <dbReference type="Google" id="ProtNLM"/>
    </source>
</evidence>
<reference evidence="1 2" key="1">
    <citation type="journal article" date="2015" name="Genome Announc.">
        <title>Complete Genome of Geobacter pickeringii G13T, a Metal-Reducing Isolate from Sedimentary Kaolin Deposits.</title>
        <authorList>
            <person name="Badalamenti J.P."/>
            <person name="Bond D.R."/>
        </authorList>
    </citation>
    <scope>NUCLEOTIDE SEQUENCE [LARGE SCALE GENOMIC DNA]</scope>
    <source>
        <strain evidence="1 2">G13</strain>
    </source>
</reference>